<keyword evidence="2" id="KW-0203">Cytokinin biosynthesis</keyword>
<dbReference type="GO" id="GO:0016799">
    <property type="term" value="F:hydrolase activity, hydrolyzing N-glycosyl compounds"/>
    <property type="evidence" value="ECO:0007669"/>
    <property type="project" value="TreeGrafter"/>
</dbReference>
<dbReference type="RefSeq" id="WP_209405486.1">
    <property type="nucleotide sequence ID" value="NZ_JAGIYQ010000006.1"/>
</dbReference>
<dbReference type="EC" id="3.2.2.n1" evidence="2"/>
<evidence type="ECO:0000256" key="2">
    <source>
        <dbReference type="RuleBase" id="RU363015"/>
    </source>
</evidence>
<gene>
    <name evidence="3" type="ORF">J5Y03_10870</name>
</gene>
<dbReference type="InterPro" id="IPR005269">
    <property type="entry name" value="LOG"/>
</dbReference>
<organism evidence="3 4">
    <name type="scientific">Gottfriedia endophytica</name>
    <dbReference type="NCBI Taxonomy" id="2820819"/>
    <lineage>
        <taxon>Bacteria</taxon>
        <taxon>Bacillati</taxon>
        <taxon>Bacillota</taxon>
        <taxon>Bacilli</taxon>
        <taxon>Bacillales</taxon>
        <taxon>Bacillaceae</taxon>
        <taxon>Gottfriedia</taxon>
    </lineage>
</organism>
<dbReference type="Pfam" id="PF03641">
    <property type="entry name" value="Lysine_decarbox"/>
    <property type="match status" value="1"/>
</dbReference>
<dbReference type="SUPFAM" id="SSF102405">
    <property type="entry name" value="MCP/YpsA-like"/>
    <property type="match status" value="1"/>
</dbReference>
<dbReference type="PANTHER" id="PTHR31223:SF70">
    <property type="entry name" value="LOG FAMILY PROTEIN YJL055W"/>
    <property type="match status" value="1"/>
</dbReference>
<dbReference type="Gene3D" id="3.40.50.450">
    <property type="match status" value="1"/>
</dbReference>
<dbReference type="AlphaFoldDB" id="A0A940SKV8"/>
<dbReference type="InterPro" id="IPR031100">
    <property type="entry name" value="LOG_fam"/>
</dbReference>
<evidence type="ECO:0000256" key="1">
    <source>
        <dbReference type="ARBA" id="ARBA00006763"/>
    </source>
</evidence>
<evidence type="ECO:0000313" key="3">
    <source>
        <dbReference type="EMBL" id="MBP0725673.1"/>
    </source>
</evidence>
<sequence>MRKVCVYAGANLGDRTSYANEARELGKIFATEGIELLYGGSRLGLMAEIANQVLELGGAVTGVMPRGLFRGEVVHQGLSQLIEVDSMHERKKQLSDLADGYIALPGGVGTFDELFEIICWGQIGLHEKPIGLLNVDGYYTPVITLLEHAVKEGFMNESNLGLVVAADNAVDLYKKMKEYERPTMGNKWKQLDDQN</sequence>
<name>A0A940SKV8_9BACI</name>
<comment type="caution">
    <text evidence="3">The sequence shown here is derived from an EMBL/GenBank/DDBJ whole genome shotgun (WGS) entry which is preliminary data.</text>
</comment>
<dbReference type="PANTHER" id="PTHR31223">
    <property type="entry name" value="LOG FAMILY PROTEIN YJL055W"/>
    <property type="match status" value="1"/>
</dbReference>
<dbReference type="NCBIfam" id="TIGR00730">
    <property type="entry name" value="Rossman fold protein, TIGR00730 family"/>
    <property type="match status" value="1"/>
</dbReference>
<evidence type="ECO:0000313" key="4">
    <source>
        <dbReference type="Proteomes" id="UP000682134"/>
    </source>
</evidence>
<dbReference type="GO" id="GO:0009691">
    <property type="term" value="P:cytokinin biosynthetic process"/>
    <property type="evidence" value="ECO:0007669"/>
    <property type="project" value="UniProtKB-UniRule"/>
</dbReference>
<protein>
    <recommendedName>
        <fullName evidence="2">Cytokinin riboside 5'-monophosphate phosphoribohydrolase</fullName>
        <ecNumber evidence="2">3.2.2.n1</ecNumber>
    </recommendedName>
</protein>
<dbReference type="GO" id="GO:0005829">
    <property type="term" value="C:cytosol"/>
    <property type="evidence" value="ECO:0007669"/>
    <property type="project" value="TreeGrafter"/>
</dbReference>
<dbReference type="Proteomes" id="UP000682134">
    <property type="component" value="Unassembled WGS sequence"/>
</dbReference>
<keyword evidence="4" id="KW-1185">Reference proteome</keyword>
<keyword evidence="2" id="KW-0378">Hydrolase</keyword>
<accession>A0A940SKV8</accession>
<comment type="similarity">
    <text evidence="1 2">Belongs to the LOG family.</text>
</comment>
<reference evidence="3" key="1">
    <citation type="submission" date="2021-04" db="EMBL/GenBank/DDBJ databases">
        <title>Genome seq and assembly of Bacillus sp.</title>
        <authorList>
            <person name="Chhetri G."/>
        </authorList>
    </citation>
    <scope>NUCLEOTIDE SEQUENCE</scope>
    <source>
        <strain evidence="3">RG28</strain>
    </source>
</reference>
<dbReference type="EMBL" id="JAGIYQ010000006">
    <property type="protein sequence ID" value="MBP0725673.1"/>
    <property type="molecule type" value="Genomic_DNA"/>
</dbReference>
<proteinExistence type="inferred from homology"/>